<dbReference type="RefSeq" id="WP_110449137.1">
    <property type="nucleotide sequence ID" value="NZ_CP029479.1"/>
</dbReference>
<name>A0A2Z3HYG3_9CAUL</name>
<sequence length="76" mass="8219">MASEYHRGEMDISEQVATYGVFMFLTKWGSLAIAALLVLFTVWFCTPAGFIPGFISALVLTVIGIIALRDKPGAGH</sequence>
<evidence type="ECO:0000256" key="1">
    <source>
        <dbReference type="SAM" id="Phobius"/>
    </source>
</evidence>
<keyword evidence="1" id="KW-0812">Transmembrane</keyword>
<keyword evidence="1" id="KW-0472">Membrane</keyword>
<dbReference type="InterPro" id="IPR012422">
    <property type="entry name" value="Cyt_c_oxidase_su4_bac-aa3"/>
</dbReference>
<dbReference type="Pfam" id="PF07835">
    <property type="entry name" value="COX4_pro_2"/>
    <property type="match status" value="1"/>
</dbReference>
<dbReference type="OrthoDB" id="7190773at2"/>
<feature type="transmembrane region" description="Helical" evidence="1">
    <location>
        <begin position="21"/>
        <end position="44"/>
    </location>
</feature>
<accession>A0A2Z3HYG3</accession>
<organism evidence="3 4">
    <name type="scientific">Phenylobacterium parvum</name>
    <dbReference type="NCBI Taxonomy" id="2201350"/>
    <lineage>
        <taxon>Bacteria</taxon>
        <taxon>Pseudomonadati</taxon>
        <taxon>Pseudomonadota</taxon>
        <taxon>Alphaproteobacteria</taxon>
        <taxon>Caulobacterales</taxon>
        <taxon>Caulobacteraceae</taxon>
        <taxon>Phenylobacterium</taxon>
    </lineage>
</organism>
<dbReference type="AlphaFoldDB" id="A0A2Z3HYG3"/>
<protein>
    <submittedName>
        <fullName evidence="3">Aa3-type cytochrome c oxidase subunit IV</fullName>
    </submittedName>
</protein>
<reference evidence="4" key="1">
    <citation type="submission" date="2018-05" db="EMBL/GenBank/DDBJ databases">
        <title>Genome sequencing of Phenylobacterium sp. HYN0004.</title>
        <authorList>
            <person name="Yi H."/>
            <person name="Baek C."/>
        </authorList>
    </citation>
    <scope>NUCLEOTIDE SEQUENCE [LARGE SCALE GENOMIC DNA]</scope>
    <source>
        <strain evidence="4">HYN0004</strain>
    </source>
</reference>
<evidence type="ECO:0000259" key="2">
    <source>
        <dbReference type="Pfam" id="PF07835"/>
    </source>
</evidence>
<dbReference type="Gene3D" id="1.20.5.160">
    <property type="entry name" value="Bacterial aa3 type cytochrome c oxidase subunit IV"/>
    <property type="match status" value="1"/>
</dbReference>
<keyword evidence="1" id="KW-1133">Transmembrane helix</keyword>
<keyword evidence="4" id="KW-1185">Reference proteome</keyword>
<dbReference type="EMBL" id="CP029479">
    <property type="protein sequence ID" value="AWM76568.1"/>
    <property type="molecule type" value="Genomic_DNA"/>
</dbReference>
<dbReference type="SUPFAM" id="SSF81469">
    <property type="entry name" value="Bacterial aa3 type cytochrome c oxidase subunit IV"/>
    <property type="match status" value="1"/>
</dbReference>
<evidence type="ECO:0000313" key="3">
    <source>
        <dbReference type="EMBL" id="AWM76568.1"/>
    </source>
</evidence>
<dbReference type="KEGG" id="phb:HYN04_01580"/>
<evidence type="ECO:0000313" key="4">
    <source>
        <dbReference type="Proteomes" id="UP000247763"/>
    </source>
</evidence>
<feature type="transmembrane region" description="Helical" evidence="1">
    <location>
        <begin position="50"/>
        <end position="68"/>
    </location>
</feature>
<gene>
    <name evidence="3" type="ORF">HYN04_01580</name>
</gene>
<dbReference type="InterPro" id="IPR036596">
    <property type="entry name" value="Cyt-C_aa3_sf"/>
</dbReference>
<proteinExistence type="predicted"/>
<dbReference type="Proteomes" id="UP000247763">
    <property type="component" value="Chromosome"/>
</dbReference>
<feature type="domain" description="Cytochrome c oxidase subunit IV bacterial aa3 type" evidence="2">
    <location>
        <begin position="5"/>
        <end position="44"/>
    </location>
</feature>